<dbReference type="SUPFAM" id="SSF53649">
    <property type="entry name" value="Alkaline phosphatase-like"/>
    <property type="match status" value="1"/>
</dbReference>
<evidence type="ECO:0000256" key="2">
    <source>
        <dbReference type="SAM" id="SignalP"/>
    </source>
</evidence>
<feature type="chain" id="PRO_5042271824" description="Acid phosphatase" evidence="2">
    <location>
        <begin position="24"/>
        <end position="283"/>
    </location>
</feature>
<accession>A0AAD5UIT7</accession>
<proteinExistence type="predicted"/>
<keyword evidence="2" id="KW-0732">Signal</keyword>
<comment type="caution">
    <text evidence="3">The sequence shown here is derived from an EMBL/GenBank/DDBJ whole genome shotgun (WGS) entry which is preliminary data.</text>
</comment>
<evidence type="ECO:0000256" key="1">
    <source>
        <dbReference type="ARBA" id="ARBA00022801"/>
    </source>
</evidence>
<dbReference type="PANTHER" id="PTHR31956:SF8">
    <property type="entry name" value="ACID PHOSPHATASE PHOA (AFU_ORTHOLOGUE AFUA_1G03570)"/>
    <property type="match status" value="1"/>
</dbReference>
<gene>
    <name evidence="3" type="ORF">HK103_002480</name>
</gene>
<dbReference type="AlphaFoldDB" id="A0AAD5UIT7"/>
<dbReference type="EMBL" id="JADGKB010000019">
    <property type="protein sequence ID" value="KAJ3259282.1"/>
    <property type="molecule type" value="Genomic_DNA"/>
</dbReference>
<dbReference type="Proteomes" id="UP001210925">
    <property type="component" value="Unassembled WGS sequence"/>
</dbReference>
<keyword evidence="1" id="KW-0378">Hydrolase</keyword>
<dbReference type="PANTHER" id="PTHR31956">
    <property type="entry name" value="NON-SPECIFIC PHOSPHOLIPASE C4-RELATED"/>
    <property type="match status" value="1"/>
</dbReference>
<protein>
    <recommendedName>
        <fullName evidence="5">Acid phosphatase</fullName>
    </recommendedName>
</protein>
<name>A0AAD5UIT7_9FUNG</name>
<organism evidence="3 4">
    <name type="scientific">Boothiomyces macroporosus</name>
    <dbReference type="NCBI Taxonomy" id="261099"/>
    <lineage>
        <taxon>Eukaryota</taxon>
        <taxon>Fungi</taxon>
        <taxon>Fungi incertae sedis</taxon>
        <taxon>Chytridiomycota</taxon>
        <taxon>Chytridiomycota incertae sedis</taxon>
        <taxon>Chytridiomycetes</taxon>
        <taxon>Rhizophydiales</taxon>
        <taxon>Terramycetaceae</taxon>
        <taxon>Boothiomyces</taxon>
    </lineage>
</organism>
<dbReference type="GO" id="GO:0009395">
    <property type="term" value="P:phospholipid catabolic process"/>
    <property type="evidence" value="ECO:0007669"/>
    <property type="project" value="TreeGrafter"/>
</dbReference>
<dbReference type="Pfam" id="PF04185">
    <property type="entry name" value="Phosphoesterase"/>
    <property type="match status" value="1"/>
</dbReference>
<keyword evidence="4" id="KW-1185">Reference proteome</keyword>
<dbReference type="Gene3D" id="3.40.720.10">
    <property type="entry name" value="Alkaline Phosphatase, subunit A"/>
    <property type="match status" value="1"/>
</dbReference>
<dbReference type="InterPro" id="IPR007312">
    <property type="entry name" value="Phosphoesterase"/>
</dbReference>
<dbReference type="GO" id="GO:0016788">
    <property type="term" value="F:hydrolase activity, acting on ester bonds"/>
    <property type="evidence" value="ECO:0007669"/>
    <property type="project" value="InterPro"/>
</dbReference>
<evidence type="ECO:0008006" key="5">
    <source>
        <dbReference type="Google" id="ProtNLM"/>
    </source>
</evidence>
<reference evidence="3" key="1">
    <citation type="submission" date="2020-05" db="EMBL/GenBank/DDBJ databases">
        <title>Phylogenomic resolution of chytrid fungi.</title>
        <authorList>
            <person name="Stajich J.E."/>
            <person name="Amses K."/>
            <person name="Simmons R."/>
            <person name="Seto K."/>
            <person name="Myers J."/>
            <person name="Bonds A."/>
            <person name="Quandt C.A."/>
            <person name="Barry K."/>
            <person name="Liu P."/>
            <person name="Grigoriev I."/>
            <person name="Longcore J.E."/>
            <person name="James T.Y."/>
        </authorList>
    </citation>
    <scope>NUCLEOTIDE SEQUENCE</scope>
    <source>
        <strain evidence="3">PLAUS21</strain>
    </source>
</reference>
<sequence>MLCTSLIWLLISTLFARYNRLFAADYLPFDRVFIIVFENIDYEDALAQPYFNRLTKQGKLLTNYHALTHPSQPNYVAMISGSTKGVRLDYDSDIDRLNLVDRFEAIGKSWITYQEDYPISRGCFTGSERPYVRKHNPFVSFVNIQNNSERCTHIVNANILQEDIKNTNLADFIFYTPNLNNDGHDTGIDYAGEWFESFFEPLLANAIFKETLFIITFDENKPFGLIDFKKNHIYTLLIGPGLSPGSADSSWYDHYSIIATLVDIWKIEGFGLDDANAKPFKLD</sequence>
<feature type="signal peptide" evidence="2">
    <location>
        <begin position="1"/>
        <end position="23"/>
    </location>
</feature>
<evidence type="ECO:0000313" key="3">
    <source>
        <dbReference type="EMBL" id="KAJ3259282.1"/>
    </source>
</evidence>
<dbReference type="InterPro" id="IPR017850">
    <property type="entry name" value="Alkaline_phosphatase_core_sf"/>
</dbReference>
<evidence type="ECO:0000313" key="4">
    <source>
        <dbReference type="Proteomes" id="UP001210925"/>
    </source>
</evidence>